<dbReference type="InterPro" id="IPR048258">
    <property type="entry name" value="Cyclins_cyclin-box"/>
</dbReference>
<evidence type="ECO:0000259" key="5">
    <source>
        <dbReference type="Pfam" id="PF02984"/>
    </source>
</evidence>
<evidence type="ECO:0000256" key="2">
    <source>
        <dbReference type="ARBA" id="ARBA00023127"/>
    </source>
</evidence>
<accession>A0A814I8Y7</accession>
<sequence length="305" mass="35002">MQFIVLVETRQHINNDHDDILINMLNLEKYYLPLVSSKIQSTKRSLSVTNYSKSNIRKIIANSIHGICEQDSISNDVFPLTMNLFDRYCSSLTQNESSLIKSVELIAISCYQIAKKLRYTPINFKENHKISLILNDYTDDEIFDAEQTICVKLGWDLTSIIPYDYVNLILEKLPFTEMQQLKLKQHVEILLCLCTCEYECSTILPSLIACGCIKSASKGLYSNTDLIHDDYLLPKMNKSIKNDIDNSQMIVEKIVQIRLQELHIPPTPTVKSVILSPSSRRCLVSIENNQNSPKTSKRRSFCIVR</sequence>
<evidence type="ECO:0000259" key="4">
    <source>
        <dbReference type="Pfam" id="PF00134"/>
    </source>
</evidence>
<proteinExistence type="predicted"/>
<organism evidence="6 8">
    <name type="scientific">Didymodactylos carnosus</name>
    <dbReference type="NCBI Taxonomy" id="1234261"/>
    <lineage>
        <taxon>Eukaryota</taxon>
        <taxon>Metazoa</taxon>
        <taxon>Spiralia</taxon>
        <taxon>Gnathifera</taxon>
        <taxon>Rotifera</taxon>
        <taxon>Eurotatoria</taxon>
        <taxon>Bdelloidea</taxon>
        <taxon>Philodinida</taxon>
        <taxon>Philodinidae</taxon>
        <taxon>Didymodactylos</taxon>
    </lineage>
</organism>
<dbReference type="Proteomes" id="UP000663829">
    <property type="component" value="Unassembled WGS sequence"/>
</dbReference>
<feature type="domain" description="Cyclin C-terminal" evidence="5">
    <location>
        <begin position="161"/>
        <end position="223"/>
    </location>
</feature>
<gene>
    <name evidence="6" type="ORF">GPM918_LOCUS14744</name>
    <name evidence="7" type="ORF">SRO942_LOCUS14744</name>
</gene>
<keyword evidence="8" id="KW-1185">Reference proteome</keyword>
<dbReference type="AlphaFoldDB" id="A0A814I8Y7"/>
<evidence type="ECO:0008006" key="9">
    <source>
        <dbReference type="Google" id="ProtNLM"/>
    </source>
</evidence>
<evidence type="ECO:0000313" key="8">
    <source>
        <dbReference type="Proteomes" id="UP000663829"/>
    </source>
</evidence>
<keyword evidence="2" id="KW-0195">Cyclin</keyword>
<keyword evidence="3" id="KW-0131">Cell cycle</keyword>
<dbReference type="PANTHER" id="PTHR10177">
    <property type="entry name" value="CYCLINS"/>
    <property type="match status" value="1"/>
</dbReference>
<evidence type="ECO:0000313" key="7">
    <source>
        <dbReference type="EMBL" id="CAF3791756.1"/>
    </source>
</evidence>
<dbReference type="Pfam" id="PF00134">
    <property type="entry name" value="Cyclin_N"/>
    <property type="match status" value="1"/>
</dbReference>
<dbReference type="GO" id="GO:0051301">
    <property type="term" value="P:cell division"/>
    <property type="evidence" value="ECO:0007669"/>
    <property type="project" value="UniProtKB-KW"/>
</dbReference>
<dbReference type="PROSITE" id="PS00292">
    <property type="entry name" value="CYCLINS"/>
    <property type="match status" value="1"/>
</dbReference>
<keyword evidence="1" id="KW-0132">Cell division</keyword>
<dbReference type="Gene3D" id="1.10.472.10">
    <property type="entry name" value="Cyclin-like"/>
    <property type="match status" value="2"/>
</dbReference>
<dbReference type="EMBL" id="CAJNOQ010003597">
    <property type="protein sequence ID" value="CAF1020343.1"/>
    <property type="molecule type" value="Genomic_DNA"/>
</dbReference>
<dbReference type="InterPro" id="IPR039361">
    <property type="entry name" value="Cyclin"/>
</dbReference>
<dbReference type="InterPro" id="IPR004367">
    <property type="entry name" value="Cyclin_C-dom"/>
</dbReference>
<dbReference type="InterPro" id="IPR006671">
    <property type="entry name" value="Cyclin_N"/>
</dbReference>
<dbReference type="InterPro" id="IPR036915">
    <property type="entry name" value="Cyclin-like_sf"/>
</dbReference>
<dbReference type="EMBL" id="CAJOBC010003597">
    <property type="protein sequence ID" value="CAF3791756.1"/>
    <property type="molecule type" value="Genomic_DNA"/>
</dbReference>
<dbReference type="Pfam" id="PF02984">
    <property type="entry name" value="Cyclin_C"/>
    <property type="match status" value="1"/>
</dbReference>
<dbReference type="OrthoDB" id="306099at2759"/>
<name>A0A814I8Y7_9BILA</name>
<evidence type="ECO:0000256" key="3">
    <source>
        <dbReference type="ARBA" id="ARBA00023306"/>
    </source>
</evidence>
<evidence type="ECO:0000256" key="1">
    <source>
        <dbReference type="ARBA" id="ARBA00022618"/>
    </source>
</evidence>
<comment type="caution">
    <text evidence="6">The sequence shown here is derived from an EMBL/GenBank/DDBJ whole genome shotgun (WGS) entry which is preliminary data.</text>
</comment>
<reference evidence="6" key="1">
    <citation type="submission" date="2021-02" db="EMBL/GenBank/DDBJ databases">
        <authorList>
            <person name="Nowell W R."/>
        </authorList>
    </citation>
    <scope>NUCLEOTIDE SEQUENCE</scope>
</reference>
<dbReference type="Proteomes" id="UP000681722">
    <property type="component" value="Unassembled WGS sequence"/>
</dbReference>
<evidence type="ECO:0000313" key="6">
    <source>
        <dbReference type="EMBL" id="CAF1020343.1"/>
    </source>
</evidence>
<protein>
    <recommendedName>
        <fullName evidence="9">Cyclin D2</fullName>
    </recommendedName>
</protein>
<feature type="domain" description="Cyclin N-terminal" evidence="4">
    <location>
        <begin position="40"/>
        <end position="158"/>
    </location>
</feature>
<dbReference type="SUPFAM" id="SSF47954">
    <property type="entry name" value="Cyclin-like"/>
    <property type="match status" value="2"/>
</dbReference>